<keyword evidence="2" id="KW-1185">Reference proteome</keyword>
<accession>A0AAV7LQE8</accession>
<organism evidence="1 2">
    <name type="scientific">Pleurodeles waltl</name>
    <name type="common">Iberian ribbed newt</name>
    <dbReference type="NCBI Taxonomy" id="8319"/>
    <lineage>
        <taxon>Eukaryota</taxon>
        <taxon>Metazoa</taxon>
        <taxon>Chordata</taxon>
        <taxon>Craniata</taxon>
        <taxon>Vertebrata</taxon>
        <taxon>Euteleostomi</taxon>
        <taxon>Amphibia</taxon>
        <taxon>Batrachia</taxon>
        <taxon>Caudata</taxon>
        <taxon>Salamandroidea</taxon>
        <taxon>Salamandridae</taxon>
        <taxon>Pleurodelinae</taxon>
        <taxon>Pleurodeles</taxon>
    </lineage>
</organism>
<dbReference type="AlphaFoldDB" id="A0AAV7LQE8"/>
<reference evidence="1" key="1">
    <citation type="journal article" date="2022" name="bioRxiv">
        <title>Sequencing and chromosome-scale assembly of the giantPleurodeles waltlgenome.</title>
        <authorList>
            <person name="Brown T."/>
            <person name="Elewa A."/>
            <person name="Iarovenko S."/>
            <person name="Subramanian E."/>
            <person name="Araus A.J."/>
            <person name="Petzold A."/>
            <person name="Susuki M."/>
            <person name="Suzuki K.-i.T."/>
            <person name="Hayashi T."/>
            <person name="Toyoda A."/>
            <person name="Oliveira C."/>
            <person name="Osipova E."/>
            <person name="Leigh N.D."/>
            <person name="Simon A."/>
            <person name="Yun M.H."/>
        </authorList>
    </citation>
    <scope>NUCLEOTIDE SEQUENCE</scope>
    <source>
        <strain evidence="1">20211129_DDA</strain>
        <tissue evidence="1">Liver</tissue>
    </source>
</reference>
<dbReference type="Proteomes" id="UP001066276">
    <property type="component" value="Chromosome 11"/>
</dbReference>
<dbReference type="EMBL" id="JANPWB010000015">
    <property type="protein sequence ID" value="KAJ1093174.1"/>
    <property type="molecule type" value="Genomic_DNA"/>
</dbReference>
<proteinExistence type="predicted"/>
<sequence>MPVFVACGWRAQSWQKGARALRSKGRATPSSVKESDKFLLLNWFGEGDLRAQYVGPRHYRAEGPLRAAVAAPPCARYSQARARRRLRHGRACAAAEEARQLRGADHPQRPLYGVVSAQRAPAQKGLRLRHGQQADLPDVQLWQGQHLPPVHRRVPHQALRVHDAGLQVLWSFTRAALQPWSARGSHAQSLDICQEAYCSICGLPGAIKHAVTAVVPQCGRCRLSDATL</sequence>
<name>A0AAV7LQE8_PLEWA</name>
<evidence type="ECO:0000313" key="1">
    <source>
        <dbReference type="EMBL" id="KAJ1093174.1"/>
    </source>
</evidence>
<comment type="caution">
    <text evidence="1">The sequence shown here is derived from an EMBL/GenBank/DDBJ whole genome shotgun (WGS) entry which is preliminary data.</text>
</comment>
<gene>
    <name evidence="1" type="ORF">NDU88_006281</name>
</gene>
<protein>
    <submittedName>
        <fullName evidence="1">Uncharacterized protein</fullName>
    </submittedName>
</protein>
<evidence type="ECO:0000313" key="2">
    <source>
        <dbReference type="Proteomes" id="UP001066276"/>
    </source>
</evidence>